<accession>A0A157SFV7</accession>
<evidence type="ECO:0000256" key="1">
    <source>
        <dbReference type="SAM" id="Phobius"/>
    </source>
</evidence>
<dbReference type="STRING" id="288768.SAMEA3906486_02306"/>
<proteinExistence type="predicted"/>
<evidence type="ECO:0000313" key="3">
    <source>
        <dbReference type="Proteomes" id="UP000076848"/>
    </source>
</evidence>
<dbReference type="InterPro" id="IPR007690">
    <property type="entry name" value="T2SS_GspM"/>
</dbReference>
<gene>
    <name evidence="2" type="ORF">SAMEA3906486_02306</name>
</gene>
<dbReference type="OrthoDB" id="8852411at2"/>
<sequence length="192" mass="20449">MKAPRRKRVALPPGLQRSLRTSIERAETAWAGLATREKRLVVLCGAVVIGALCWLAAIEPALKSIDRWQGELPRLRSQSAAVEAVLSEVPAPRATPADTQAYQAALTRQLEAAQLGGAYQLTADGAAGWRVAFNGVPPATLIPWLLTQPAQLHLRLAEVSLRRTDTAAHDASAAALSGSVRLVPDSDAKDLP</sequence>
<dbReference type="AlphaFoldDB" id="A0A157SFV7"/>
<name>A0A157SFV7_9BORD</name>
<dbReference type="EMBL" id="FKIF01000006">
    <property type="protein sequence ID" value="SAI69111.1"/>
    <property type="molecule type" value="Genomic_DNA"/>
</dbReference>
<dbReference type="Pfam" id="PF04612">
    <property type="entry name" value="T2SSM"/>
    <property type="match status" value="1"/>
</dbReference>
<keyword evidence="1" id="KW-0472">Membrane</keyword>
<dbReference type="RefSeq" id="WP_066126915.1">
    <property type="nucleotide sequence ID" value="NZ_FKIF01000006.1"/>
</dbReference>
<keyword evidence="1" id="KW-1133">Transmembrane helix</keyword>
<feature type="transmembrane region" description="Helical" evidence="1">
    <location>
        <begin position="40"/>
        <end position="57"/>
    </location>
</feature>
<reference evidence="2 3" key="1">
    <citation type="submission" date="2016-04" db="EMBL/GenBank/DDBJ databases">
        <authorList>
            <consortium name="Pathogen Informatics"/>
        </authorList>
    </citation>
    <scope>NUCLEOTIDE SEQUENCE [LARGE SCALE GENOMIC DNA]</scope>
    <source>
        <strain evidence="2 3">H050680373</strain>
    </source>
</reference>
<dbReference type="GO" id="GO:0015628">
    <property type="term" value="P:protein secretion by the type II secretion system"/>
    <property type="evidence" value="ECO:0007669"/>
    <property type="project" value="InterPro"/>
</dbReference>
<evidence type="ECO:0000313" key="2">
    <source>
        <dbReference type="EMBL" id="SAI69111.1"/>
    </source>
</evidence>
<keyword evidence="1" id="KW-0812">Transmembrane</keyword>
<organism evidence="2 3">
    <name type="scientific">Bordetella ansorpii</name>
    <dbReference type="NCBI Taxonomy" id="288768"/>
    <lineage>
        <taxon>Bacteria</taxon>
        <taxon>Pseudomonadati</taxon>
        <taxon>Pseudomonadota</taxon>
        <taxon>Betaproteobacteria</taxon>
        <taxon>Burkholderiales</taxon>
        <taxon>Alcaligenaceae</taxon>
        <taxon>Bordetella</taxon>
    </lineage>
</organism>
<keyword evidence="3" id="KW-1185">Reference proteome</keyword>
<dbReference type="GO" id="GO:0015627">
    <property type="term" value="C:type II protein secretion system complex"/>
    <property type="evidence" value="ECO:0007669"/>
    <property type="project" value="InterPro"/>
</dbReference>
<protein>
    <submittedName>
        <fullName evidence="2">General secretion pathway, M protein</fullName>
    </submittedName>
</protein>
<dbReference type="Proteomes" id="UP000076848">
    <property type="component" value="Unassembled WGS sequence"/>
</dbReference>